<accession>A0A9W9TSC7</accession>
<feature type="region of interest" description="Disordered" evidence="1">
    <location>
        <begin position="319"/>
        <end position="377"/>
    </location>
</feature>
<evidence type="ECO:0000256" key="1">
    <source>
        <dbReference type="SAM" id="MobiDB-lite"/>
    </source>
</evidence>
<dbReference type="PANTHER" id="PTHR21357:SF4">
    <property type="entry name" value="FAM172 FAMILY PROTEIN HOMOLOG CG10038"/>
    <property type="match status" value="1"/>
</dbReference>
<reference evidence="3" key="1">
    <citation type="submission" date="2022-11" db="EMBL/GenBank/DDBJ databases">
        <authorList>
            <person name="Petersen C."/>
        </authorList>
    </citation>
    <scope>NUCLEOTIDE SEQUENCE</scope>
    <source>
        <strain evidence="3">IBT 19713</strain>
    </source>
</reference>
<organism evidence="3 4">
    <name type="scientific">Penicillium chermesinum</name>
    <dbReference type="NCBI Taxonomy" id="63820"/>
    <lineage>
        <taxon>Eukaryota</taxon>
        <taxon>Fungi</taxon>
        <taxon>Dikarya</taxon>
        <taxon>Ascomycota</taxon>
        <taxon>Pezizomycotina</taxon>
        <taxon>Eurotiomycetes</taxon>
        <taxon>Eurotiomycetidae</taxon>
        <taxon>Eurotiales</taxon>
        <taxon>Aspergillaceae</taxon>
        <taxon>Penicillium</taxon>
    </lineage>
</organism>
<dbReference type="PANTHER" id="PTHR21357">
    <property type="entry name" value="FAM172 FAMILY PROTEIN HOMOLOG CG10038"/>
    <property type="match status" value="1"/>
</dbReference>
<dbReference type="AlphaFoldDB" id="A0A9W9TSC7"/>
<dbReference type="GO" id="GO:0031048">
    <property type="term" value="P:regulatory ncRNA-mediated heterochromatin formation"/>
    <property type="evidence" value="ECO:0007669"/>
    <property type="project" value="TreeGrafter"/>
</dbReference>
<dbReference type="OrthoDB" id="421951at2759"/>
<comment type="caution">
    <text evidence="3">The sequence shown here is derived from an EMBL/GenBank/DDBJ whole genome shotgun (WGS) entry which is preliminary data.</text>
</comment>
<dbReference type="InterPro" id="IPR053858">
    <property type="entry name" value="Arb2_dom"/>
</dbReference>
<evidence type="ECO:0000259" key="2">
    <source>
        <dbReference type="Pfam" id="PF22749"/>
    </source>
</evidence>
<dbReference type="EMBL" id="JAPQKS010000003">
    <property type="protein sequence ID" value="KAJ5239605.1"/>
    <property type="molecule type" value="Genomic_DNA"/>
</dbReference>
<dbReference type="InterPro" id="IPR048263">
    <property type="entry name" value="Arb2"/>
</dbReference>
<dbReference type="Proteomes" id="UP001150941">
    <property type="component" value="Unassembled WGS sequence"/>
</dbReference>
<name>A0A9W9TSC7_9EURO</name>
<evidence type="ECO:0000313" key="4">
    <source>
        <dbReference type="Proteomes" id="UP001150941"/>
    </source>
</evidence>
<reference evidence="3" key="2">
    <citation type="journal article" date="2023" name="IMA Fungus">
        <title>Comparative genomic study of the Penicillium genus elucidates a diverse pangenome and 15 lateral gene transfer events.</title>
        <authorList>
            <person name="Petersen C."/>
            <person name="Sorensen T."/>
            <person name="Nielsen M.R."/>
            <person name="Sondergaard T.E."/>
            <person name="Sorensen J.L."/>
            <person name="Fitzpatrick D.A."/>
            <person name="Frisvad J.C."/>
            <person name="Nielsen K.L."/>
        </authorList>
    </citation>
    <scope>NUCLEOTIDE SEQUENCE</scope>
    <source>
        <strain evidence="3">IBT 19713</strain>
    </source>
</reference>
<dbReference type="GO" id="GO:0005634">
    <property type="term" value="C:nucleus"/>
    <property type="evidence" value="ECO:0007669"/>
    <property type="project" value="TreeGrafter"/>
</dbReference>
<dbReference type="GeneID" id="83200824"/>
<keyword evidence="4" id="KW-1185">Reference proteome</keyword>
<proteinExistence type="predicted"/>
<feature type="domain" description="Arb2" evidence="2">
    <location>
        <begin position="4"/>
        <end position="243"/>
    </location>
</feature>
<evidence type="ECO:0000313" key="3">
    <source>
        <dbReference type="EMBL" id="KAJ5239605.1"/>
    </source>
</evidence>
<dbReference type="RefSeq" id="XP_058332524.1">
    <property type="nucleotide sequence ID" value="XM_058473521.1"/>
</dbReference>
<dbReference type="GO" id="GO:0035197">
    <property type="term" value="F:siRNA binding"/>
    <property type="evidence" value="ECO:0007669"/>
    <property type="project" value="TreeGrafter"/>
</dbReference>
<protein>
    <recommendedName>
        <fullName evidence="2">Arb2 domain-containing protein</fullName>
    </recommendedName>
</protein>
<dbReference type="Pfam" id="PF22749">
    <property type="entry name" value="Arb2"/>
    <property type="match status" value="1"/>
</dbReference>
<gene>
    <name evidence="3" type="ORF">N7468_004224</name>
</gene>
<sequence length="377" mass="40977">MTSTVCIRDIVRVRLQEAGLETLRLPLGAAPCEPNVPILTSNLKGPPRRRVIVVFGSTQSDLGIWGFRSIHDTSIKNGSAVEFTQAVLGKPGAAKDTALILANTGQLNWFCKGQRALSNRSLAAQPRPFAISEQASGSWRNTIPGNANCQEHVKYVFENVVKPHLASTSRVDVIGVSEGGLAAIEYLRDNWDLWRAYLSGVALADPTHTALNDLDMSQLVDKDSFSAFLSSRGRAYIASSDPLGTPQPGSGYRTYGCNCYSSGEPLNNDCIMPAAWIDMLVWLDTLQENRFYAENVTILADDMDEDTLRQLDEMVVEDEAARHVSSPPGSRAETEEDSDIEGPPNRGRMRAKVEANDNGGEEGAEGMGNAQMKEDGS</sequence>